<dbReference type="GO" id="GO:0005688">
    <property type="term" value="C:U6 snRNP"/>
    <property type="evidence" value="ECO:0007669"/>
    <property type="project" value="UniProtKB-UniRule"/>
</dbReference>
<dbReference type="InterPro" id="IPR001163">
    <property type="entry name" value="Sm_dom_euk/arc"/>
</dbReference>
<dbReference type="Gene3D" id="2.30.30.100">
    <property type="match status" value="1"/>
</dbReference>
<dbReference type="GO" id="GO:0071011">
    <property type="term" value="C:precatalytic spliceosome"/>
    <property type="evidence" value="ECO:0007669"/>
    <property type="project" value="TreeGrafter"/>
</dbReference>
<evidence type="ECO:0000256" key="7">
    <source>
        <dbReference type="ARBA" id="ARBA00023242"/>
    </source>
</evidence>
<comment type="subunit">
    <text evidence="9">LSm subunits form a heteromer with a doughnut shape.</text>
</comment>
<dbReference type="STRING" id="1344416.A0A139AWN9"/>
<evidence type="ECO:0000256" key="9">
    <source>
        <dbReference type="RuleBase" id="RU365048"/>
    </source>
</evidence>
<accession>A0A139AWN9</accession>
<keyword evidence="12" id="KW-1185">Reference proteome</keyword>
<evidence type="ECO:0000256" key="4">
    <source>
        <dbReference type="ARBA" id="ARBA00022728"/>
    </source>
</evidence>
<comment type="subcellular location">
    <subcellularLocation>
        <location evidence="1 9">Nucleus</location>
    </subcellularLocation>
</comment>
<dbReference type="AlphaFoldDB" id="A0A139AWN9"/>
<dbReference type="Pfam" id="PF01423">
    <property type="entry name" value="LSM"/>
    <property type="match status" value="1"/>
</dbReference>
<evidence type="ECO:0000256" key="8">
    <source>
        <dbReference type="ARBA" id="ARBA00023274"/>
    </source>
</evidence>
<sequence length="100" mass="10633">MSEPLQAYMDKTVQIITNDGKVILGTLKGVDTSVNVVLHGSTERVFSQDEGVEIVPLGLYIIRGDNVGIVGLVDEGVDSGIEWSEVKAQPLGSVRHEGGV</sequence>
<keyword evidence="6 9" id="KW-0508">mRNA splicing</keyword>
<dbReference type="EMBL" id="KQ965734">
    <property type="protein sequence ID" value="KXS21003.1"/>
    <property type="molecule type" value="Genomic_DNA"/>
</dbReference>
<keyword evidence="3 9" id="KW-0507">mRNA processing</keyword>
<keyword evidence="5 9" id="KW-0694">RNA-binding</keyword>
<proteinExistence type="inferred from homology"/>
<dbReference type="SUPFAM" id="SSF50182">
    <property type="entry name" value="Sm-like ribonucleoproteins"/>
    <property type="match status" value="1"/>
</dbReference>
<reference evidence="11 12" key="1">
    <citation type="journal article" date="2015" name="Genome Biol. Evol.">
        <title>Phylogenomic analyses indicate that early fungi evolved digesting cell walls of algal ancestors of land plants.</title>
        <authorList>
            <person name="Chang Y."/>
            <person name="Wang S."/>
            <person name="Sekimoto S."/>
            <person name="Aerts A.L."/>
            <person name="Choi C."/>
            <person name="Clum A."/>
            <person name="LaButti K.M."/>
            <person name="Lindquist E.A."/>
            <person name="Yee Ngan C."/>
            <person name="Ohm R.A."/>
            <person name="Salamov A.A."/>
            <person name="Grigoriev I.V."/>
            <person name="Spatafora J.W."/>
            <person name="Berbee M.L."/>
        </authorList>
    </citation>
    <scope>NUCLEOTIDE SEQUENCE [LARGE SCALE GENOMIC DNA]</scope>
    <source>
        <strain evidence="11 12">JEL478</strain>
    </source>
</reference>
<evidence type="ECO:0000256" key="1">
    <source>
        <dbReference type="ARBA" id="ARBA00004123"/>
    </source>
</evidence>
<name>A0A139AWN9_GONPJ</name>
<keyword evidence="7 9" id="KW-0539">Nucleus</keyword>
<evidence type="ECO:0000259" key="10">
    <source>
        <dbReference type="PROSITE" id="PS52002"/>
    </source>
</evidence>
<dbReference type="CDD" id="cd01727">
    <property type="entry name" value="LSm8"/>
    <property type="match status" value="1"/>
</dbReference>
<dbReference type="GO" id="GO:0046540">
    <property type="term" value="C:U4/U6 x U5 tri-snRNP complex"/>
    <property type="evidence" value="ECO:0007669"/>
    <property type="project" value="UniProtKB-UniRule"/>
</dbReference>
<dbReference type="InterPro" id="IPR034103">
    <property type="entry name" value="Lsm8"/>
</dbReference>
<dbReference type="PANTHER" id="PTHR15588:SF9">
    <property type="entry name" value="U6 SNRNA-ASSOCIATED SM-LIKE PROTEIN LSM8"/>
    <property type="match status" value="1"/>
</dbReference>
<evidence type="ECO:0000256" key="5">
    <source>
        <dbReference type="ARBA" id="ARBA00022884"/>
    </source>
</evidence>
<dbReference type="GO" id="GO:0003729">
    <property type="term" value="F:mRNA binding"/>
    <property type="evidence" value="ECO:0007669"/>
    <property type="project" value="TreeGrafter"/>
</dbReference>
<dbReference type="GO" id="GO:0005682">
    <property type="term" value="C:U5 snRNP"/>
    <property type="evidence" value="ECO:0007669"/>
    <property type="project" value="EnsemblFungi"/>
</dbReference>
<dbReference type="FunFam" id="2.30.30.100:FF:000027">
    <property type="entry name" value="U6 snRNA-associated Sm-like protein LSm8"/>
    <property type="match status" value="1"/>
</dbReference>
<keyword evidence="4 9" id="KW-0747">Spliceosome</keyword>
<evidence type="ECO:0000313" key="11">
    <source>
        <dbReference type="EMBL" id="KXS21003.1"/>
    </source>
</evidence>
<evidence type="ECO:0000256" key="3">
    <source>
        <dbReference type="ARBA" id="ARBA00022664"/>
    </source>
</evidence>
<dbReference type="SMART" id="SM00651">
    <property type="entry name" value="Sm"/>
    <property type="match status" value="1"/>
</dbReference>
<dbReference type="OrthoDB" id="10263346at2759"/>
<dbReference type="GO" id="GO:0030620">
    <property type="term" value="F:U2 snRNA binding"/>
    <property type="evidence" value="ECO:0007669"/>
    <property type="project" value="EnsemblFungi"/>
</dbReference>
<dbReference type="InterPro" id="IPR010920">
    <property type="entry name" value="LSM_dom_sf"/>
</dbReference>
<comment type="function">
    <text evidence="9">Plays role in pre-mRNA splicing as component of the U4/U6-U5 tri-snRNP complex that is involved in spliceosome assembly, and as component of the precatalytic spliceosome (spliceosome B complex). The heptameric LSM2-8 complex binds specifically to the 3'-terminal U-tract of U6 snRNA.</text>
</comment>
<dbReference type="InterPro" id="IPR044642">
    <property type="entry name" value="PTHR15588"/>
</dbReference>
<dbReference type="Proteomes" id="UP000070544">
    <property type="component" value="Unassembled WGS sequence"/>
</dbReference>
<organism evidence="11 12">
    <name type="scientific">Gonapodya prolifera (strain JEL478)</name>
    <name type="common">Monoblepharis prolifera</name>
    <dbReference type="NCBI Taxonomy" id="1344416"/>
    <lineage>
        <taxon>Eukaryota</taxon>
        <taxon>Fungi</taxon>
        <taxon>Fungi incertae sedis</taxon>
        <taxon>Chytridiomycota</taxon>
        <taxon>Chytridiomycota incertae sedis</taxon>
        <taxon>Monoblepharidomycetes</taxon>
        <taxon>Monoblepharidales</taxon>
        <taxon>Gonapodyaceae</taxon>
        <taxon>Gonapodya</taxon>
    </lineage>
</organism>
<dbReference type="OMA" id="AACDQTT"/>
<evidence type="ECO:0000256" key="6">
    <source>
        <dbReference type="ARBA" id="ARBA00023187"/>
    </source>
</evidence>
<feature type="domain" description="Sm" evidence="10">
    <location>
        <begin position="1"/>
        <end position="76"/>
    </location>
</feature>
<protein>
    <recommendedName>
        <fullName evidence="9">LSM2-LSM8 complex subunit LSM8</fullName>
    </recommendedName>
</protein>
<dbReference type="PROSITE" id="PS52002">
    <property type="entry name" value="SM"/>
    <property type="match status" value="1"/>
</dbReference>
<comment type="similarity">
    <text evidence="2 9">Belongs to the snRNP Sm proteins family.</text>
</comment>
<evidence type="ECO:0000256" key="2">
    <source>
        <dbReference type="ARBA" id="ARBA00006850"/>
    </source>
</evidence>
<keyword evidence="8 9" id="KW-0687">Ribonucleoprotein</keyword>
<dbReference type="PANTHER" id="PTHR15588">
    <property type="entry name" value="LSM1"/>
    <property type="match status" value="1"/>
</dbReference>
<evidence type="ECO:0000313" key="12">
    <source>
        <dbReference type="Proteomes" id="UP000070544"/>
    </source>
</evidence>
<dbReference type="InterPro" id="IPR047575">
    <property type="entry name" value="Sm"/>
</dbReference>
<gene>
    <name evidence="9" type="primary">LSM8</name>
    <name evidence="11" type="ORF">M427DRAFT_51947</name>
</gene>
<dbReference type="GO" id="GO:0000398">
    <property type="term" value="P:mRNA splicing, via spliceosome"/>
    <property type="evidence" value="ECO:0007669"/>
    <property type="project" value="UniProtKB-UniRule"/>
</dbReference>